<sequence length="163" mass="19013">QKEIGSSQQLGGGIAEPSPSYQQFIHTDVLSSMPTIVAGYNIEQDHLFWFLKGEGYIDDDETLGMLDTWARWTSWFRDQPKGLFWPNSFLKNGEYMHAFITQQSSYMPDRNFEFAESDYDRGIRDKLIAFSRKRLDPSKMHFFSLLYDFLQLTLTTGINNIEE</sequence>
<gene>
    <name evidence="1" type="ORF">EWM64_g11001</name>
</gene>
<keyword evidence="2" id="KW-1185">Reference proteome</keyword>
<dbReference type="Proteomes" id="UP000298061">
    <property type="component" value="Unassembled WGS sequence"/>
</dbReference>
<comment type="caution">
    <text evidence="1">The sequence shown here is derived from an EMBL/GenBank/DDBJ whole genome shotgun (WGS) entry which is preliminary data.</text>
</comment>
<feature type="non-terminal residue" evidence="1">
    <location>
        <position position="1"/>
    </location>
</feature>
<dbReference type="EMBL" id="SFCI01003482">
    <property type="protein sequence ID" value="TFY73011.1"/>
    <property type="molecule type" value="Genomic_DNA"/>
</dbReference>
<protein>
    <submittedName>
        <fullName evidence="1">Uncharacterized protein</fullName>
    </submittedName>
</protein>
<name>A0A4Y9ZGQ1_9AGAM</name>
<reference evidence="1 2" key="1">
    <citation type="submission" date="2019-02" db="EMBL/GenBank/DDBJ databases">
        <title>Genome sequencing of the rare red list fungi Hericium alpestre (H. flagellum).</title>
        <authorList>
            <person name="Buettner E."/>
            <person name="Kellner H."/>
        </authorList>
    </citation>
    <scope>NUCLEOTIDE SEQUENCE [LARGE SCALE GENOMIC DNA]</scope>
    <source>
        <strain evidence="1 2">DSM 108284</strain>
    </source>
</reference>
<organism evidence="1 2">
    <name type="scientific">Hericium alpestre</name>
    <dbReference type="NCBI Taxonomy" id="135208"/>
    <lineage>
        <taxon>Eukaryota</taxon>
        <taxon>Fungi</taxon>
        <taxon>Dikarya</taxon>
        <taxon>Basidiomycota</taxon>
        <taxon>Agaricomycotina</taxon>
        <taxon>Agaricomycetes</taxon>
        <taxon>Russulales</taxon>
        <taxon>Hericiaceae</taxon>
        <taxon>Hericium</taxon>
    </lineage>
</organism>
<evidence type="ECO:0000313" key="2">
    <source>
        <dbReference type="Proteomes" id="UP000298061"/>
    </source>
</evidence>
<evidence type="ECO:0000313" key="1">
    <source>
        <dbReference type="EMBL" id="TFY73011.1"/>
    </source>
</evidence>
<dbReference type="AlphaFoldDB" id="A0A4Y9ZGQ1"/>
<proteinExistence type="predicted"/>
<accession>A0A4Y9ZGQ1</accession>